<sequence length="184" mass="20889">MASMLGSVRSLTRSVIPEAGSQPAVCRWNSTWSMAQERRIRGAETRLAARKKFVEQAIQQEKIKVLEKSQTREWKTGDIYAPHDLSAAEMKKWKKRQSPSTDAFDALSMNPLHQYKNFSIMSEYMSEMGRIRHSSETGLRPVNQRKIAKAIRRAIGLGLMPSVHKHPEILLAAARLKIQRGYAA</sequence>
<dbReference type="GO" id="GO:0003735">
    <property type="term" value="F:structural constituent of ribosome"/>
    <property type="evidence" value="ECO:0007669"/>
    <property type="project" value="InterPro"/>
</dbReference>
<keyword evidence="2 5" id="KW-0689">Ribosomal protein</keyword>
<dbReference type="Proteomes" id="UP000224634">
    <property type="component" value="Unassembled WGS sequence"/>
</dbReference>
<dbReference type="STRING" id="1447883.A0A2B7XQH6"/>
<dbReference type="GO" id="GO:0070181">
    <property type="term" value="F:small ribosomal subunit rRNA binding"/>
    <property type="evidence" value="ECO:0007669"/>
    <property type="project" value="TreeGrafter"/>
</dbReference>
<evidence type="ECO:0000256" key="3">
    <source>
        <dbReference type="ARBA" id="ARBA00023274"/>
    </source>
</evidence>
<evidence type="ECO:0000256" key="1">
    <source>
        <dbReference type="ARBA" id="ARBA00005589"/>
    </source>
</evidence>
<keyword evidence="3" id="KW-0687">Ribonucleoprotein</keyword>
<dbReference type="PANTHER" id="PTHR13479">
    <property type="entry name" value="30S RIBOSOMAL PROTEIN S18"/>
    <property type="match status" value="1"/>
</dbReference>
<evidence type="ECO:0000256" key="4">
    <source>
        <dbReference type="ARBA" id="ARBA00035264"/>
    </source>
</evidence>
<dbReference type="EMBL" id="PDNA01000135">
    <property type="protein sequence ID" value="PGH11209.1"/>
    <property type="molecule type" value="Genomic_DNA"/>
</dbReference>
<gene>
    <name evidence="5" type="ORF">AJ80_07214</name>
</gene>
<protein>
    <recommendedName>
        <fullName evidence="4">Small ribosomal subunit protein bS18m</fullName>
    </recommendedName>
</protein>
<dbReference type="GO" id="GO:0005763">
    <property type="term" value="C:mitochondrial small ribosomal subunit"/>
    <property type="evidence" value="ECO:0007669"/>
    <property type="project" value="TreeGrafter"/>
</dbReference>
<comment type="similarity">
    <text evidence="1">Belongs to the bacterial ribosomal protein bS18 family.</text>
</comment>
<name>A0A2B7XQH6_POLH7</name>
<dbReference type="Gene3D" id="4.10.640.10">
    <property type="entry name" value="Ribosomal protein S18"/>
    <property type="match status" value="1"/>
</dbReference>
<evidence type="ECO:0000313" key="6">
    <source>
        <dbReference type="Proteomes" id="UP000224634"/>
    </source>
</evidence>
<dbReference type="InterPro" id="IPR001648">
    <property type="entry name" value="Ribosomal_bS18"/>
</dbReference>
<accession>A0A2B7XQH6</accession>
<dbReference type="OrthoDB" id="21463at2759"/>
<organism evidence="5 6">
    <name type="scientific">Polytolypa hystricis (strain UAMH7299)</name>
    <dbReference type="NCBI Taxonomy" id="1447883"/>
    <lineage>
        <taxon>Eukaryota</taxon>
        <taxon>Fungi</taxon>
        <taxon>Dikarya</taxon>
        <taxon>Ascomycota</taxon>
        <taxon>Pezizomycotina</taxon>
        <taxon>Eurotiomycetes</taxon>
        <taxon>Eurotiomycetidae</taxon>
        <taxon>Onygenales</taxon>
        <taxon>Onygenales incertae sedis</taxon>
        <taxon>Polytolypa</taxon>
    </lineage>
</organism>
<dbReference type="AlphaFoldDB" id="A0A2B7XQH6"/>
<dbReference type="InterPro" id="IPR036870">
    <property type="entry name" value="Ribosomal_bS18_sf"/>
</dbReference>
<reference evidence="5 6" key="1">
    <citation type="submission" date="2017-10" db="EMBL/GenBank/DDBJ databases">
        <title>Comparative genomics in systemic dimorphic fungi from Ajellomycetaceae.</title>
        <authorList>
            <person name="Munoz J.F."/>
            <person name="Mcewen J.G."/>
            <person name="Clay O.K."/>
            <person name="Cuomo C.A."/>
        </authorList>
    </citation>
    <scope>NUCLEOTIDE SEQUENCE [LARGE SCALE GENOMIC DNA]</scope>
    <source>
        <strain evidence="5 6">UAMH7299</strain>
    </source>
</reference>
<evidence type="ECO:0000313" key="5">
    <source>
        <dbReference type="EMBL" id="PGH11209.1"/>
    </source>
</evidence>
<proteinExistence type="inferred from homology"/>
<dbReference type="Pfam" id="PF01084">
    <property type="entry name" value="Ribosomal_S18"/>
    <property type="match status" value="1"/>
</dbReference>
<dbReference type="PANTHER" id="PTHR13479:SF40">
    <property type="entry name" value="SMALL RIBOSOMAL SUBUNIT PROTEIN BS18M"/>
    <property type="match status" value="1"/>
</dbReference>
<comment type="caution">
    <text evidence="5">The sequence shown here is derived from an EMBL/GenBank/DDBJ whole genome shotgun (WGS) entry which is preliminary data.</text>
</comment>
<dbReference type="GO" id="GO:0032543">
    <property type="term" value="P:mitochondrial translation"/>
    <property type="evidence" value="ECO:0007669"/>
    <property type="project" value="TreeGrafter"/>
</dbReference>
<keyword evidence="6" id="KW-1185">Reference proteome</keyword>
<dbReference type="FunFam" id="4.10.640.10:FF:000013">
    <property type="entry name" value="37S ribosomal protein S18"/>
    <property type="match status" value="1"/>
</dbReference>
<evidence type="ECO:0000256" key="2">
    <source>
        <dbReference type="ARBA" id="ARBA00022980"/>
    </source>
</evidence>
<dbReference type="SUPFAM" id="SSF46911">
    <property type="entry name" value="Ribosomal protein S18"/>
    <property type="match status" value="1"/>
</dbReference>